<dbReference type="InterPro" id="IPR011701">
    <property type="entry name" value="MFS"/>
</dbReference>
<dbReference type="PANTHER" id="PTHR23517">
    <property type="entry name" value="RESISTANCE PROTEIN MDTM, PUTATIVE-RELATED-RELATED"/>
    <property type="match status" value="1"/>
</dbReference>
<gene>
    <name evidence="12" type="ORF">CK623_08090</name>
    <name evidence="11" type="ORF">CK625_08915</name>
</gene>
<feature type="transmembrane region" description="Helical" evidence="9">
    <location>
        <begin position="99"/>
        <end position="120"/>
    </location>
</feature>
<comment type="caution">
    <text evidence="11">The sequence shown here is derived from an EMBL/GenBank/DDBJ whole genome shotgun (WGS) entry which is preliminary data.</text>
</comment>
<keyword evidence="7 9" id="KW-1133">Transmembrane helix</keyword>
<dbReference type="InterPro" id="IPR001958">
    <property type="entry name" value="Tet-R_TetA/multi-R_MdtG-like"/>
</dbReference>
<dbReference type="PANTHER" id="PTHR23517:SF2">
    <property type="entry name" value="MULTIDRUG RESISTANCE PROTEIN MDTH"/>
    <property type="match status" value="1"/>
</dbReference>
<comment type="similarity">
    <text evidence="3">Belongs to the major facilitator superfamily. TCR/Tet family.</text>
</comment>
<feature type="transmembrane region" description="Helical" evidence="9">
    <location>
        <begin position="163"/>
        <end position="182"/>
    </location>
</feature>
<feature type="transmembrane region" description="Helical" evidence="9">
    <location>
        <begin position="349"/>
        <end position="371"/>
    </location>
</feature>
<feature type="transmembrane region" description="Helical" evidence="9">
    <location>
        <begin position="76"/>
        <end position="93"/>
    </location>
</feature>
<feature type="transmembrane region" description="Helical" evidence="9">
    <location>
        <begin position="309"/>
        <end position="328"/>
    </location>
</feature>
<evidence type="ECO:0000256" key="4">
    <source>
        <dbReference type="ARBA" id="ARBA00022448"/>
    </source>
</evidence>
<feature type="transmembrane region" description="Helical" evidence="9">
    <location>
        <begin position="252"/>
        <end position="271"/>
    </location>
</feature>
<keyword evidence="4" id="KW-0813">Transport</keyword>
<evidence type="ECO:0000256" key="7">
    <source>
        <dbReference type="ARBA" id="ARBA00022989"/>
    </source>
</evidence>
<comment type="subcellular location">
    <subcellularLocation>
        <location evidence="2">Cell membrane</location>
        <topology evidence="2">Multi-pass membrane protein</topology>
    </subcellularLocation>
</comment>
<evidence type="ECO:0000256" key="3">
    <source>
        <dbReference type="ARBA" id="ARBA00007520"/>
    </source>
</evidence>
<evidence type="ECO:0000313" key="13">
    <source>
        <dbReference type="Proteomes" id="UP000218054"/>
    </source>
</evidence>
<evidence type="ECO:0000313" key="14">
    <source>
        <dbReference type="Proteomes" id="UP000218644"/>
    </source>
</evidence>
<name>A0A2A2AGR1_9BURK</name>
<dbReference type="Pfam" id="PF07690">
    <property type="entry name" value="MFS_1"/>
    <property type="match status" value="1"/>
</dbReference>
<evidence type="ECO:0000256" key="1">
    <source>
        <dbReference type="ARBA" id="ARBA00003279"/>
    </source>
</evidence>
<evidence type="ECO:0000313" key="12">
    <source>
        <dbReference type="EMBL" id="PAT39965.1"/>
    </source>
</evidence>
<feature type="transmembrane region" description="Helical" evidence="9">
    <location>
        <begin position="132"/>
        <end position="151"/>
    </location>
</feature>
<dbReference type="CDD" id="cd17472">
    <property type="entry name" value="MFS_YajR_like"/>
    <property type="match status" value="1"/>
</dbReference>
<dbReference type="EMBL" id="NSJB01000005">
    <property type="protein sequence ID" value="PAT36996.1"/>
    <property type="molecule type" value="Genomic_DNA"/>
</dbReference>
<proteinExistence type="inferred from homology"/>
<dbReference type="GO" id="GO:0005886">
    <property type="term" value="C:plasma membrane"/>
    <property type="evidence" value="ECO:0007669"/>
    <property type="project" value="UniProtKB-SubCell"/>
</dbReference>
<evidence type="ECO:0000256" key="8">
    <source>
        <dbReference type="ARBA" id="ARBA00023136"/>
    </source>
</evidence>
<evidence type="ECO:0000259" key="10">
    <source>
        <dbReference type="PROSITE" id="PS50850"/>
    </source>
</evidence>
<feature type="domain" description="Major facilitator superfamily (MFS) profile" evidence="10">
    <location>
        <begin position="8"/>
        <end position="402"/>
    </location>
</feature>
<feature type="transmembrane region" description="Helical" evidence="9">
    <location>
        <begin position="213"/>
        <end position="232"/>
    </location>
</feature>
<feature type="transmembrane region" description="Helical" evidence="9">
    <location>
        <begin position="45"/>
        <end position="64"/>
    </location>
</feature>
<feature type="transmembrane region" description="Helical" evidence="9">
    <location>
        <begin position="278"/>
        <end position="297"/>
    </location>
</feature>
<evidence type="ECO:0000256" key="2">
    <source>
        <dbReference type="ARBA" id="ARBA00004651"/>
    </source>
</evidence>
<keyword evidence="5" id="KW-1003">Cell membrane</keyword>
<protein>
    <submittedName>
        <fullName evidence="11">MFS transporter</fullName>
    </submittedName>
</protein>
<keyword evidence="6 9" id="KW-0812">Transmembrane</keyword>
<feature type="transmembrane region" description="Helical" evidence="9">
    <location>
        <begin position="12"/>
        <end position="33"/>
    </location>
</feature>
<dbReference type="InterPro" id="IPR005829">
    <property type="entry name" value="Sugar_transporter_CS"/>
</dbReference>
<dbReference type="PROSITE" id="PS00216">
    <property type="entry name" value="SUGAR_TRANSPORT_1"/>
    <property type="match status" value="1"/>
</dbReference>
<dbReference type="AlphaFoldDB" id="A0A2A2AGR1"/>
<organism evidence="11 13">
    <name type="scientific">Vandammella animalimorsus</name>
    <dbReference type="NCBI Taxonomy" id="2029117"/>
    <lineage>
        <taxon>Bacteria</taxon>
        <taxon>Pseudomonadati</taxon>
        <taxon>Pseudomonadota</taxon>
        <taxon>Betaproteobacteria</taxon>
        <taxon>Burkholderiales</taxon>
        <taxon>Comamonadaceae</taxon>
        <taxon>Vandammella</taxon>
    </lineage>
</organism>
<dbReference type="InterPro" id="IPR050171">
    <property type="entry name" value="MFS_Transporters"/>
</dbReference>
<sequence>MLPSERRTSLVLAGIFVLRMLGLFLVLPVFTLAAADYQGGDDPRLIGLAMGIYGLTQALLQWPLGMASDRWGRKRVIAMGLLVFVLGSVWAALSHSVWGLVAGRALQGAGAISAAMTALLADATREVVRTKAMALIGISIGASFSLALILGPLLGSKLGLSGLFWLMALLAGVALLVVLGLLPQPKGQQDEPMQHAHLPANATEPAAQTGGWALWRLNLGVFVLHLLQMAMWSGVPLLLQDAGLASAAHWQLYLPAVLLSVLCFGAVFSLERRGRLQLAMRLAMGLILAAQLALAIFSHSNQQPLAGQAALWFLGAVLFVFFCGFNALEAMQPSLVSRLAPVARRGSAMGMYSTLQSLGLFAGGVLGGALVAHWAEAGLFAATALIAAAWCALTLWCERATQQTDAPLSNKSPQP</sequence>
<dbReference type="PROSITE" id="PS50850">
    <property type="entry name" value="MFS"/>
    <property type="match status" value="1"/>
</dbReference>
<dbReference type="InterPro" id="IPR020846">
    <property type="entry name" value="MFS_dom"/>
</dbReference>
<accession>A0A2A2AGR1</accession>
<accession>A0A2A2AMZ9</accession>
<keyword evidence="13" id="KW-1185">Reference proteome</keyword>
<feature type="transmembrane region" description="Helical" evidence="9">
    <location>
        <begin position="377"/>
        <end position="397"/>
    </location>
</feature>
<dbReference type="Proteomes" id="UP000218054">
    <property type="component" value="Unassembled WGS sequence"/>
</dbReference>
<dbReference type="EMBL" id="NSJD01000011">
    <property type="protein sequence ID" value="PAT39965.1"/>
    <property type="molecule type" value="Genomic_DNA"/>
</dbReference>
<dbReference type="PRINTS" id="PR01035">
    <property type="entry name" value="TCRTETA"/>
</dbReference>
<dbReference type="SUPFAM" id="SSF103473">
    <property type="entry name" value="MFS general substrate transporter"/>
    <property type="match status" value="1"/>
</dbReference>
<dbReference type="GO" id="GO:0022857">
    <property type="term" value="F:transmembrane transporter activity"/>
    <property type="evidence" value="ECO:0007669"/>
    <property type="project" value="InterPro"/>
</dbReference>
<dbReference type="Proteomes" id="UP000218644">
    <property type="component" value="Unassembled WGS sequence"/>
</dbReference>
<evidence type="ECO:0000313" key="11">
    <source>
        <dbReference type="EMBL" id="PAT36996.1"/>
    </source>
</evidence>
<reference evidence="13 14" key="1">
    <citation type="submission" date="2017-08" db="EMBL/GenBank/DDBJ databases">
        <title>WGS of Clinical strains of the CDC Group NO-1 linked to zoonotic infections in humans.</title>
        <authorList>
            <person name="Bernier A.-M."/>
            <person name="Bernard K."/>
        </authorList>
    </citation>
    <scope>NUCLEOTIDE SEQUENCE [LARGE SCALE GENOMIC DNA]</scope>
    <source>
        <strain evidence="11 13">NML00-0135</strain>
        <strain evidence="12 14">NML79-0751</strain>
    </source>
</reference>
<dbReference type="InterPro" id="IPR036259">
    <property type="entry name" value="MFS_trans_sf"/>
</dbReference>
<keyword evidence="8 9" id="KW-0472">Membrane</keyword>
<dbReference type="Gene3D" id="1.20.1250.20">
    <property type="entry name" value="MFS general substrate transporter like domains"/>
    <property type="match status" value="1"/>
</dbReference>
<comment type="function">
    <text evidence="1">Resistance to tetracycline by an active tetracycline efflux. This is an energy-dependent process that decreases the accumulation of the antibiotic in whole cells. This protein functions as a metal-tetracycline/H(+) antiporter.</text>
</comment>
<dbReference type="RefSeq" id="WP_095539956.1">
    <property type="nucleotide sequence ID" value="NZ_NSJB01000005.1"/>
</dbReference>
<evidence type="ECO:0000256" key="9">
    <source>
        <dbReference type="SAM" id="Phobius"/>
    </source>
</evidence>
<evidence type="ECO:0000256" key="6">
    <source>
        <dbReference type="ARBA" id="ARBA00022692"/>
    </source>
</evidence>
<evidence type="ECO:0000256" key="5">
    <source>
        <dbReference type="ARBA" id="ARBA00022475"/>
    </source>
</evidence>